<keyword evidence="9 13" id="KW-0472">Membrane</keyword>
<dbReference type="RefSeq" id="XP_029404446.2">
    <property type="nucleotide sequence ID" value="XM_029548586.2"/>
</dbReference>
<sequence>MLKLLCKNESDEEQSTISSNWSNLESIIMNISQPCEDMMVACRFAANEYDCSKYFIPIITDEGLCCVFNMLHPKFMFISHIPRSMRNIPERDYEPIDWYAERGYPPDLPNKYYPRRIAGTGESLGLSITLDVEADKYYCSSTNSVGFKLSLHSPNESPNVHETGVLIAPGKETKVRVRPDKTETTQKLRSVDTKYRRCLFHDERQLLYFAHYTQRNCEMECIAKMLLQHCGCISFYMPKIYKNSTICNIRSLHCVEMVRLRKDPTIGSCLDACWPSCYDLTFLVDVFAIPLWSDEFFIENKRVQRYNKTYARKNIAVVNMYFKEYSFRSSIQTEFIGTTDFLSAVGGLMGLFLGFSFISIVELVYYAIIHPIRTLLQFEYTKKPALSEKLIRCDKTTVCRQWSSVQRYKRLRKYLRLRAIYGRANKSTKQRAGYKRLSNNAVKCITNTLKKEQDIRT</sequence>
<name>A0A8N4L062_BACDO</name>
<evidence type="ECO:0000256" key="13">
    <source>
        <dbReference type="SAM" id="Phobius"/>
    </source>
</evidence>
<comment type="similarity">
    <text evidence="2 12">Belongs to the amiloride-sensitive sodium channel (TC 1.A.6) family.</text>
</comment>
<evidence type="ECO:0000256" key="7">
    <source>
        <dbReference type="ARBA" id="ARBA00023053"/>
    </source>
</evidence>
<dbReference type="InterPro" id="IPR001873">
    <property type="entry name" value="ENaC"/>
</dbReference>
<keyword evidence="8 12" id="KW-0406">Ion transport</keyword>
<evidence type="ECO:0000313" key="15">
    <source>
        <dbReference type="RefSeq" id="XP_029404446.2"/>
    </source>
</evidence>
<dbReference type="GO" id="GO:0015280">
    <property type="term" value="F:ligand-gated sodium channel activity"/>
    <property type="evidence" value="ECO:0007669"/>
    <property type="project" value="TreeGrafter"/>
</dbReference>
<evidence type="ECO:0000256" key="3">
    <source>
        <dbReference type="ARBA" id="ARBA00022448"/>
    </source>
</evidence>
<evidence type="ECO:0000256" key="10">
    <source>
        <dbReference type="ARBA" id="ARBA00023201"/>
    </source>
</evidence>
<evidence type="ECO:0000256" key="6">
    <source>
        <dbReference type="ARBA" id="ARBA00022989"/>
    </source>
</evidence>
<keyword evidence="4 12" id="KW-0894">Sodium channel</keyword>
<keyword evidence="7" id="KW-0915">Sodium</keyword>
<reference evidence="15" key="1">
    <citation type="submission" date="2025-08" db="UniProtKB">
        <authorList>
            <consortium name="RefSeq"/>
        </authorList>
    </citation>
    <scope>IDENTIFICATION</scope>
    <source>
        <tissue evidence="15">Adult</tissue>
    </source>
</reference>
<keyword evidence="11 12" id="KW-0407">Ion channel</keyword>
<keyword evidence="10 12" id="KW-0739">Sodium transport</keyword>
<keyword evidence="3 12" id="KW-0813">Transport</keyword>
<keyword evidence="6 13" id="KW-1133">Transmembrane helix</keyword>
<dbReference type="PRINTS" id="PR01078">
    <property type="entry name" value="AMINACHANNEL"/>
</dbReference>
<dbReference type="Gene3D" id="2.60.470.10">
    <property type="entry name" value="Acid-sensing ion channels like domains"/>
    <property type="match status" value="1"/>
</dbReference>
<dbReference type="KEGG" id="bdr:105221890"/>
<evidence type="ECO:0000313" key="14">
    <source>
        <dbReference type="Proteomes" id="UP001652620"/>
    </source>
</evidence>
<feature type="transmembrane region" description="Helical" evidence="13">
    <location>
        <begin position="341"/>
        <end position="368"/>
    </location>
</feature>
<evidence type="ECO:0000256" key="2">
    <source>
        <dbReference type="ARBA" id="ARBA00007193"/>
    </source>
</evidence>
<gene>
    <name evidence="15" type="primary">LOC105221890</name>
</gene>
<keyword evidence="5 12" id="KW-0812">Transmembrane</keyword>
<evidence type="ECO:0000256" key="11">
    <source>
        <dbReference type="ARBA" id="ARBA00023303"/>
    </source>
</evidence>
<evidence type="ECO:0000256" key="1">
    <source>
        <dbReference type="ARBA" id="ARBA00004141"/>
    </source>
</evidence>
<dbReference type="GO" id="GO:0005886">
    <property type="term" value="C:plasma membrane"/>
    <property type="evidence" value="ECO:0007669"/>
    <property type="project" value="TreeGrafter"/>
</dbReference>
<evidence type="ECO:0000256" key="9">
    <source>
        <dbReference type="ARBA" id="ARBA00023136"/>
    </source>
</evidence>
<keyword evidence="14" id="KW-1185">Reference proteome</keyword>
<evidence type="ECO:0000256" key="8">
    <source>
        <dbReference type="ARBA" id="ARBA00023065"/>
    </source>
</evidence>
<dbReference type="Pfam" id="PF00858">
    <property type="entry name" value="ASC"/>
    <property type="match status" value="1"/>
</dbReference>
<dbReference type="Gene3D" id="1.10.287.770">
    <property type="entry name" value="YojJ-like"/>
    <property type="match status" value="1"/>
</dbReference>
<accession>A0A8N4L062</accession>
<dbReference type="Proteomes" id="UP001652620">
    <property type="component" value="Chromosome 4"/>
</dbReference>
<proteinExistence type="inferred from homology"/>
<comment type="subcellular location">
    <subcellularLocation>
        <location evidence="1">Membrane</location>
        <topology evidence="1">Multi-pass membrane protein</topology>
    </subcellularLocation>
</comment>
<evidence type="ECO:0000256" key="12">
    <source>
        <dbReference type="RuleBase" id="RU000679"/>
    </source>
</evidence>
<protein>
    <submittedName>
        <fullName evidence="15">Pickpocket protein 28-like</fullName>
    </submittedName>
</protein>
<dbReference type="PANTHER" id="PTHR11690">
    <property type="entry name" value="AMILORIDE-SENSITIVE SODIUM CHANNEL-RELATED"/>
    <property type="match status" value="1"/>
</dbReference>
<dbReference type="PANTHER" id="PTHR11690:SF243">
    <property type="entry name" value="PICKPOCKET 12-RELATED"/>
    <property type="match status" value="1"/>
</dbReference>
<organism evidence="14 15">
    <name type="scientific">Bactrocera dorsalis</name>
    <name type="common">Oriental fruit fly</name>
    <name type="synonym">Dacus dorsalis</name>
    <dbReference type="NCBI Taxonomy" id="27457"/>
    <lineage>
        <taxon>Eukaryota</taxon>
        <taxon>Metazoa</taxon>
        <taxon>Ecdysozoa</taxon>
        <taxon>Arthropoda</taxon>
        <taxon>Hexapoda</taxon>
        <taxon>Insecta</taxon>
        <taxon>Pterygota</taxon>
        <taxon>Neoptera</taxon>
        <taxon>Endopterygota</taxon>
        <taxon>Diptera</taxon>
        <taxon>Brachycera</taxon>
        <taxon>Muscomorpha</taxon>
        <taxon>Tephritoidea</taxon>
        <taxon>Tephritidae</taxon>
        <taxon>Bactrocera</taxon>
        <taxon>Bactrocera</taxon>
    </lineage>
</organism>
<dbReference type="GeneID" id="105221890"/>
<evidence type="ECO:0000256" key="4">
    <source>
        <dbReference type="ARBA" id="ARBA00022461"/>
    </source>
</evidence>
<evidence type="ECO:0000256" key="5">
    <source>
        <dbReference type="ARBA" id="ARBA00022692"/>
    </source>
</evidence>
<dbReference type="OrthoDB" id="6021021at2759"/>
<dbReference type="AlphaFoldDB" id="A0A8N4L062"/>